<comment type="caution">
    <text evidence="2">The sequence shown here is derived from an EMBL/GenBank/DDBJ whole genome shotgun (WGS) entry which is preliminary data.</text>
</comment>
<dbReference type="InterPro" id="IPR016181">
    <property type="entry name" value="Acyl_CoA_acyltransferase"/>
</dbReference>
<evidence type="ECO:0000313" key="3">
    <source>
        <dbReference type="Proteomes" id="UP000789706"/>
    </source>
</evidence>
<protein>
    <submittedName>
        <fullName evidence="2">10070_t:CDS:1</fullName>
    </submittedName>
</protein>
<accession>A0A9N8WB21</accession>
<dbReference type="Proteomes" id="UP000789706">
    <property type="component" value="Unassembled WGS sequence"/>
</dbReference>
<evidence type="ECO:0000313" key="2">
    <source>
        <dbReference type="EMBL" id="CAG8478406.1"/>
    </source>
</evidence>
<dbReference type="PANTHER" id="PTHR34815:SF2">
    <property type="entry name" value="N-ACETYLTRANSFERASE DOMAIN-CONTAINING PROTEIN"/>
    <property type="match status" value="1"/>
</dbReference>
<dbReference type="EMBL" id="CAJVPK010000226">
    <property type="protein sequence ID" value="CAG8478406.1"/>
    <property type="molecule type" value="Genomic_DNA"/>
</dbReference>
<proteinExistence type="predicted"/>
<dbReference type="SUPFAM" id="SSF55729">
    <property type="entry name" value="Acyl-CoA N-acyltransferases (Nat)"/>
    <property type="match status" value="1"/>
</dbReference>
<dbReference type="InterPro" id="IPR055100">
    <property type="entry name" value="GNAT_LYC1-like"/>
</dbReference>
<dbReference type="InterPro" id="IPR053013">
    <property type="entry name" value="LAT"/>
</dbReference>
<evidence type="ECO:0000259" key="1">
    <source>
        <dbReference type="Pfam" id="PF22998"/>
    </source>
</evidence>
<dbReference type="PANTHER" id="PTHR34815">
    <property type="entry name" value="LYSINE ACETYLTRANSFERASE"/>
    <property type="match status" value="1"/>
</dbReference>
<gene>
    <name evidence="2" type="ORF">DEBURN_LOCUS3523</name>
</gene>
<name>A0A9N8WB21_9GLOM</name>
<organism evidence="2 3">
    <name type="scientific">Diversispora eburnea</name>
    <dbReference type="NCBI Taxonomy" id="1213867"/>
    <lineage>
        <taxon>Eukaryota</taxon>
        <taxon>Fungi</taxon>
        <taxon>Fungi incertae sedis</taxon>
        <taxon>Mucoromycota</taxon>
        <taxon>Glomeromycotina</taxon>
        <taxon>Glomeromycetes</taxon>
        <taxon>Diversisporales</taxon>
        <taxon>Diversisporaceae</taxon>
        <taxon>Diversispora</taxon>
    </lineage>
</organism>
<feature type="domain" description="LYC1 C-terminal" evidence="1">
    <location>
        <begin position="205"/>
        <end position="390"/>
    </location>
</feature>
<keyword evidence="3" id="KW-1185">Reference proteome</keyword>
<reference evidence="2" key="1">
    <citation type="submission" date="2021-06" db="EMBL/GenBank/DDBJ databases">
        <authorList>
            <person name="Kallberg Y."/>
            <person name="Tangrot J."/>
            <person name="Rosling A."/>
        </authorList>
    </citation>
    <scope>NUCLEOTIDE SEQUENCE</scope>
    <source>
        <strain evidence="2">AZ414A</strain>
    </source>
</reference>
<dbReference type="AlphaFoldDB" id="A0A9N8WB21"/>
<dbReference type="Gene3D" id="3.40.630.30">
    <property type="match status" value="1"/>
</dbReference>
<sequence length="395" mass="45902">MLSKPQTDINDLLLVKATPEQSKITKQISYIEGDPSELTLEQYLELEKILTNLEFTRDNFQVWILISKKDQHQEAPTILSTCGTIKRKALVKDTTTDKSDKLRGVGEGGRGNVREIICHSIASVFTPLNFRNNGYASSMLKLLSDILVKELKAEFSFLFSDIGPHFYQRLGWNVDDHKEIRFNVDNNTHISDSANNLDNNIIVEDTKKIISQDDLERIIQQDCQLIYQEFSQLDFSAFLVLPTKPNFEWHFERSKIYAKIKNVEITTLGVELIGRSINNNKNNHSLGFILWFHDFRDQKLTILRFRSNNQKVTKLLIEHAKREAQRSNLTQVVVWNPDMKLFPNVKEGNNKNDDNGELVERKDSLPFLACHYKEPSHFSHFKWLLLEKYTIFCRP</sequence>
<dbReference type="OrthoDB" id="2020070at2759"/>
<dbReference type="Pfam" id="PF22998">
    <property type="entry name" value="GNAT_LYC1-like"/>
    <property type="match status" value="1"/>
</dbReference>